<dbReference type="Gene3D" id="3.10.620.30">
    <property type="match status" value="1"/>
</dbReference>
<proteinExistence type="predicted"/>
<evidence type="ECO:0000313" key="3">
    <source>
        <dbReference type="Proteomes" id="UP000324376"/>
    </source>
</evidence>
<sequence>MGDLSTYSEQTYFLDYTAPAIQKLVAEVKGSRMSDENKAIMMYDKIRDGWLYFPYYFSFTKENFKASVIAQKDEGHCLEKSILLIACLRALSIPARLHLAKVKNHIAVERLVEKFGTNELTPHAMVDVFLNDTWLKISPAFNKELCVLCNVDVLGFDGKNDAVFQEYDKEGGSFMEYLEDYGHFEDVPIEFIFDLIKSHYPHIIEQADGATEIYL</sequence>
<organism evidence="2 3">
    <name type="scientific">Aquimarina intermedia</name>
    <dbReference type="NCBI Taxonomy" id="350814"/>
    <lineage>
        <taxon>Bacteria</taxon>
        <taxon>Pseudomonadati</taxon>
        <taxon>Bacteroidota</taxon>
        <taxon>Flavobacteriia</taxon>
        <taxon>Flavobacteriales</taxon>
        <taxon>Flavobacteriaceae</taxon>
        <taxon>Aquimarina</taxon>
    </lineage>
</organism>
<evidence type="ECO:0000313" key="2">
    <source>
        <dbReference type="EMBL" id="TYP70978.1"/>
    </source>
</evidence>
<dbReference type="Proteomes" id="UP000324376">
    <property type="component" value="Unassembled WGS sequence"/>
</dbReference>
<gene>
    <name evidence="2" type="ORF">BD809_11037</name>
</gene>
<dbReference type="PANTHER" id="PTHR33490:SF3">
    <property type="entry name" value="CONSERVED INTEGRAL MEMBRANE PROTEIN"/>
    <property type="match status" value="1"/>
</dbReference>
<dbReference type="RefSeq" id="WP_148783487.1">
    <property type="nucleotide sequence ID" value="NZ_VNHU01000010.1"/>
</dbReference>
<protein>
    <submittedName>
        <fullName evidence="2">Transglutaminase superfamily protein</fullName>
    </submittedName>
</protein>
<keyword evidence="3" id="KW-1185">Reference proteome</keyword>
<dbReference type="Pfam" id="PF01841">
    <property type="entry name" value="Transglut_core"/>
    <property type="match status" value="1"/>
</dbReference>
<dbReference type="AlphaFoldDB" id="A0A5S5BXB9"/>
<name>A0A5S5BXB9_9FLAO</name>
<dbReference type="OrthoDB" id="9804872at2"/>
<evidence type="ECO:0000259" key="1">
    <source>
        <dbReference type="Pfam" id="PF01841"/>
    </source>
</evidence>
<reference evidence="2 3" key="1">
    <citation type="submission" date="2019-07" db="EMBL/GenBank/DDBJ databases">
        <title>Genomic Encyclopedia of Archaeal and Bacterial Type Strains, Phase II (KMG-II): from individual species to whole genera.</title>
        <authorList>
            <person name="Goeker M."/>
        </authorList>
    </citation>
    <scope>NUCLEOTIDE SEQUENCE [LARGE SCALE GENOMIC DNA]</scope>
    <source>
        <strain evidence="2 3">DSM 17527</strain>
    </source>
</reference>
<dbReference type="SUPFAM" id="SSF54001">
    <property type="entry name" value="Cysteine proteinases"/>
    <property type="match status" value="1"/>
</dbReference>
<dbReference type="PANTHER" id="PTHR33490">
    <property type="entry name" value="BLR5614 PROTEIN-RELATED"/>
    <property type="match status" value="1"/>
</dbReference>
<dbReference type="InterPro" id="IPR002931">
    <property type="entry name" value="Transglutaminase-like"/>
</dbReference>
<dbReference type="InterPro" id="IPR038765">
    <property type="entry name" value="Papain-like_cys_pep_sf"/>
</dbReference>
<feature type="domain" description="Transglutaminase-like" evidence="1">
    <location>
        <begin position="23"/>
        <end position="139"/>
    </location>
</feature>
<accession>A0A5S5BXB9</accession>
<dbReference type="EMBL" id="VNHU01000010">
    <property type="protein sequence ID" value="TYP70978.1"/>
    <property type="molecule type" value="Genomic_DNA"/>
</dbReference>
<comment type="caution">
    <text evidence="2">The sequence shown here is derived from an EMBL/GenBank/DDBJ whole genome shotgun (WGS) entry which is preliminary data.</text>
</comment>